<evidence type="ECO:0000256" key="8">
    <source>
        <dbReference type="SAM" id="Coils"/>
    </source>
</evidence>
<dbReference type="InterPro" id="IPR036890">
    <property type="entry name" value="HATPase_C_sf"/>
</dbReference>
<keyword evidence="3 7" id="KW-0597">Phosphoprotein</keyword>
<dbReference type="SUPFAM" id="SSF52172">
    <property type="entry name" value="CheY-like"/>
    <property type="match status" value="1"/>
</dbReference>
<dbReference type="SUPFAM" id="SSF52540">
    <property type="entry name" value="P-loop containing nucleoside triphosphate hydrolases"/>
    <property type="match status" value="1"/>
</dbReference>
<dbReference type="SUPFAM" id="SSF47384">
    <property type="entry name" value="Homodimeric domain of signal transducing histidine kinase"/>
    <property type="match status" value="1"/>
</dbReference>
<keyword evidence="5" id="KW-0418">Kinase</keyword>
<dbReference type="InterPro" id="IPR027417">
    <property type="entry name" value="P-loop_NTPase"/>
</dbReference>
<dbReference type="InterPro" id="IPR029016">
    <property type="entry name" value="GAF-like_dom_sf"/>
</dbReference>
<dbReference type="InterPro" id="IPR008271">
    <property type="entry name" value="Ser/Thr_kinase_AS"/>
</dbReference>
<dbReference type="InterPro" id="IPR005467">
    <property type="entry name" value="His_kinase_dom"/>
</dbReference>
<protein>
    <recommendedName>
        <fullName evidence="2">histidine kinase</fullName>
        <ecNumber evidence="2">2.7.13.3</ecNumber>
    </recommendedName>
</protein>
<dbReference type="InterPro" id="IPR036097">
    <property type="entry name" value="HisK_dim/P_sf"/>
</dbReference>
<dbReference type="InterPro" id="IPR004358">
    <property type="entry name" value="Sig_transdc_His_kin-like_C"/>
</dbReference>
<dbReference type="SMART" id="SM00387">
    <property type="entry name" value="HATPase_c"/>
    <property type="match status" value="1"/>
</dbReference>
<dbReference type="CDD" id="cd00082">
    <property type="entry name" value="HisKA"/>
    <property type="match status" value="1"/>
</dbReference>
<dbReference type="InterPro" id="IPR041664">
    <property type="entry name" value="AAA_16"/>
</dbReference>
<proteinExistence type="predicted"/>
<dbReference type="Pfam" id="PF00072">
    <property type="entry name" value="Response_reg"/>
    <property type="match status" value="1"/>
</dbReference>
<feature type="domain" description="Response regulatory" evidence="11">
    <location>
        <begin position="1849"/>
        <end position="1965"/>
    </location>
</feature>
<dbReference type="SMART" id="SM00448">
    <property type="entry name" value="REC"/>
    <property type="match status" value="1"/>
</dbReference>
<dbReference type="Pfam" id="PF13191">
    <property type="entry name" value="AAA_16"/>
    <property type="match status" value="1"/>
</dbReference>
<dbReference type="PROSITE" id="PS50110">
    <property type="entry name" value="RESPONSE_REGULATORY"/>
    <property type="match status" value="1"/>
</dbReference>
<dbReference type="PROSITE" id="PS00108">
    <property type="entry name" value="PROTEIN_KINASE_ST"/>
    <property type="match status" value="1"/>
</dbReference>
<dbReference type="SUPFAM" id="SSF55781">
    <property type="entry name" value="GAF domain-like"/>
    <property type="match status" value="1"/>
</dbReference>
<keyword evidence="4" id="KW-0808">Transferase</keyword>
<evidence type="ECO:0000256" key="2">
    <source>
        <dbReference type="ARBA" id="ARBA00012438"/>
    </source>
</evidence>
<dbReference type="SMART" id="SM00065">
    <property type="entry name" value="GAF"/>
    <property type="match status" value="1"/>
</dbReference>
<dbReference type="SUPFAM" id="SSF55874">
    <property type="entry name" value="ATPase domain of HSP90 chaperone/DNA topoisomerase II/histidine kinase"/>
    <property type="match status" value="1"/>
</dbReference>
<dbReference type="InterPro" id="IPR011009">
    <property type="entry name" value="Kinase-like_dom_sf"/>
</dbReference>
<dbReference type="Gene3D" id="3.40.50.300">
    <property type="entry name" value="P-loop containing nucleotide triphosphate hydrolases"/>
    <property type="match status" value="1"/>
</dbReference>
<dbReference type="PANTHER" id="PTHR43642:SF1">
    <property type="entry name" value="HYBRID SIGNAL TRANSDUCTION HISTIDINE KINASE G"/>
    <property type="match status" value="1"/>
</dbReference>
<reference evidence="12 13" key="1">
    <citation type="submission" date="2022-04" db="EMBL/GenBank/DDBJ databases">
        <title>Positive selection, recombination, and allopatry shape intraspecific diversity of widespread and dominant cyanobacteria.</title>
        <authorList>
            <person name="Wei J."/>
            <person name="Shu W."/>
            <person name="Hu C."/>
        </authorList>
    </citation>
    <scope>NUCLEOTIDE SEQUENCE [LARGE SCALE GENOMIC DNA]</scope>
    <source>
        <strain evidence="12 13">GB2-A4</strain>
    </source>
</reference>
<dbReference type="CDD" id="cd14014">
    <property type="entry name" value="STKc_PknB_like"/>
    <property type="match status" value="1"/>
</dbReference>
<dbReference type="Gene3D" id="1.10.510.10">
    <property type="entry name" value="Transferase(Phosphotransferase) domain 1"/>
    <property type="match status" value="1"/>
</dbReference>
<dbReference type="PROSITE" id="PS50109">
    <property type="entry name" value="HIS_KIN"/>
    <property type="match status" value="1"/>
</dbReference>
<dbReference type="SMART" id="SM00388">
    <property type="entry name" value="HisKA"/>
    <property type="match status" value="1"/>
</dbReference>
<dbReference type="InterPro" id="IPR000719">
    <property type="entry name" value="Prot_kinase_dom"/>
</dbReference>
<dbReference type="EC" id="2.7.13.3" evidence="2"/>
<dbReference type="SUPFAM" id="SSF56112">
    <property type="entry name" value="Protein kinase-like (PK-like)"/>
    <property type="match status" value="1"/>
</dbReference>
<dbReference type="CDD" id="cd17546">
    <property type="entry name" value="REC_hyHK_CKI1_RcsC-like"/>
    <property type="match status" value="1"/>
</dbReference>
<evidence type="ECO:0000259" key="10">
    <source>
        <dbReference type="PROSITE" id="PS50109"/>
    </source>
</evidence>
<evidence type="ECO:0000256" key="5">
    <source>
        <dbReference type="ARBA" id="ARBA00022777"/>
    </source>
</evidence>
<keyword evidence="6" id="KW-0902">Two-component regulatory system</keyword>
<evidence type="ECO:0000256" key="1">
    <source>
        <dbReference type="ARBA" id="ARBA00000085"/>
    </source>
</evidence>
<accession>A0ABV0J9E1</accession>
<dbReference type="EMBL" id="JAMPKM010000008">
    <property type="protein sequence ID" value="MEP0818403.1"/>
    <property type="molecule type" value="Genomic_DNA"/>
</dbReference>
<name>A0ABV0J9E1_9CYAN</name>
<keyword evidence="8" id="KW-0175">Coiled coil</keyword>
<evidence type="ECO:0000256" key="4">
    <source>
        <dbReference type="ARBA" id="ARBA00022679"/>
    </source>
</evidence>
<dbReference type="SMART" id="SM00220">
    <property type="entry name" value="S_TKc"/>
    <property type="match status" value="1"/>
</dbReference>
<dbReference type="Pfam" id="PF01590">
    <property type="entry name" value="GAF"/>
    <property type="match status" value="1"/>
</dbReference>
<evidence type="ECO:0000256" key="7">
    <source>
        <dbReference type="PROSITE-ProRule" id="PRU00169"/>
    </source>
</evidence>
<organism evidence="12 13">
    <name type="scientific">Trichocoleus desertorum GB2-A4</name>
    <dbReference type="NCBI Taxonomy" id="2933944"/>
    <lineage>
        <taxon>Bacteria</taxon>
        <taxon>Bacillati</taxon>
        <taxon>Cyanobacteriota</taxon>
        <taxon>Cyanophyceae</taxon>
        <taxon>Leptolyngbyales</taxon>
        <taxon>Trichocoleusaceae</taxon>
        <taxon>Trichocoleus</taxon>
    </lineage>
</organism>
<dbReference type="Pfam" id="PF02518">
    <property type="entry name" value="HATPase_c"/>
    <property type="match status" value="1"/>
</dbReference>
<comment type="caution">
    <text evidence="12">The sequence shown here is derived from an EMBL/GenBank/DDBJ whole genome shotgun (WGS) entry which is preliminary data.</text>
</comment>
<feature type="domain" description="Protein kinase" evidence="9">
    <location>
        <begin position="16"/>
        <end position="283"/>
    </location>
</feature>
<evidence type="ECO:0000256" key="6">
    <source>
        <dbReference type="ARBA" id="ARBA00023012"/>
    </source>
</evidence>
<dbReference type="Pfam" id="PF00069">
    <property type="entry name" value="Pkinase"/>
    <property type="match status" value="1"/>
</dbReference>
<gene>
    <name evidence="12" type="ORF">NC998_14985</name>
</gene>
<dbReference type="Gene3D" id="3.30.565.10">
    <property type="entry name" value="Histidine kinase-like ATPase, C-terminal domain"/>
    <property type="match status" value="1"/>
</dbReference>
<keyword evidence="13" id="KW-1185">Reference proteome</keyword>
<dbReference type="InterPro" id="IPR001789">
    <property type="entry name" value="Sig_transdc_resp-reg_receiver"/>
</dbReference>
<dbReference type="InterPro" id="IPR053159">
    <property type="entry name" value="Hybrid_Histidine_Kinase"/>
</dbReference>
<dbReference type="Gene3D" id="3.30.450.40">
    <property type="match status" value="1"/>
</dbReference>
<evidence type="ECO:0000313" key="12">
    <source>
        <dbReference type="EMBL" id="MEP0818403.1"/>
    </source>
</evidence>
<feature type="coiled-coil region" evidence="8">
    <location>
        <begin position="1523"/>
        <end position="1568"/>
    </location>
</feature>
<evidence type="ECO:0000313" key="13">
    <source>
        <dbReference type="Proteomes" id="UP001464891"/>
    </source>
</evidence>
<dbReference type="PRINTS" id="PR00344">
    <property type="entry name" value="BCTRLSENSOR"/>
</dbReference>
<dbReference type="Pfam" id="PF00512">
    <property type="entry name" value="HisKA"/>
    <property type="match status" value="1"/>
</dbReference>
<sequence length="2098" mass="234819">MLVRLRVRPTMTIAGYKLLEVIYEGTNTVIYRASKQPKHRSVIIKTLKAEHPSVEELATLRHEFKILQSLEIDGVLKPIALENYHNGLALILPDFSGQSLSEYFNEYCDRQALDLTQFLQIAVQLAEILAQLHQQHILHKDIKPQNILIHPETKQVKIIDFSIASRLSRENQVANQLNLLEGSLAYMSPEQTGRMNRAIDYRADFYSLGVTFYELLTGQLPYQGTDPLELIHCHIAKAPISPREINPAIPPAIADIVMKLLAKTAEERYQSGLGLKADLETCLQQLQTSGEIAPFKVGELDSFSQFSIPQKLYGRDREVGLLMNAFARIACPKDNQPRAEMMLVSGYSGIGKSSLVNEVHKPIAEQRGYFISGKFDQFKRNIPYASLIRAFQELVQQILTESDEKIRVWRTKLSEALGGNAQVIIDVIPEVVRIMGPQPPVPELGPAELQNRFHRVFKQFIRVFSQAEHPLVVFLDDLQWADLPSLNLLESIISDPSTQYLLLIGAYRDNEVSATHPLMHTLKQIQQAGASINQIILQPLTVSHVNQLVADTLRTTPDEIAALAALIFEKTQGNPFFSTQLLKSLYQENLVCFNFEQNCWKWDIAALQNIEITENVVELMIGQIQRLVEPTQDALKLAACIGNEFTLDVLAIAHQKSEIETAADLWPALEASLVSPLNSFYKIPLAYSSDAIDGVFKETNSSNPATALTTSDSTVYKFLHDRVQQAAYSLIPESQKQRTHLKIGQLLLQNSTPEEQKENIFALVNQLNYGINLLSAETEKYELAALNLTAGQKAKASVAYESAIRYLSAGLGLLATNSWQNQYELSLALYEAATETAYLNGNFAQMQEWATTVLQKAKVPTDKMKVYEVRIQACMAQVQPLEAVKIGLQALELLGVKLPESPTPSNIEQMLAKTTTSLTGRNIEDLINLPLMTEVEKLAAIRMLTSMGSPTYQAAPALFPLVTCEQVILSIQYGNAPFSSYGYVCYSVLLNGVFSDIESAYKFGRLALSLVERFNTLELKTSIFFIAGACTMHGKVHVKETLQLLQDAYLHGLENGQFEYGCYAAMQRCQHLYFVGQELPKLEQEMVTLSAAFAQLNQENTLAWNQIFQQSVFNLLQPTTNSYRLVGEVYDEDYSLPLLQKANSRTTLHYFYLNKLILCYLFGEYQKALENADLAEQYLDGVRAFLVVPVCHFYDSLAQLSIYPSASQAQQSHLLSKVDSNQEKMRNWAAHAPMNFQHKYELVEAEKARVLGQIAEARELYDQAIAGAKEHGYLQEEALANERAAEFYFSLGRNKFAQEYLSEAYYGYVRWGAIAKVKHLEAKYIDVFARTQQRGSSQLTKQQTHRSTSGDHTQTLDLATILKASQVLSSEIVLTRLLEKLMQIVMENAGAELGLLLLEQAGELEVAAFGSTSRDVLAWQSQITTAIEDPVAQYPYPTSIINYVARTHEPVVLHDAGCEGAFTSDAYIRKYQPKSVLCSPILHQGKLTGTLYLENNLTTGAFTSERLEVLQLLASQAAISIENARLYADLEEANRTLETKVEERTLDLQQEIRDRQRAEEVAEAASRAKSEFLANMSHELRTPLNGILGYAQILKKNKALTESQKNGLSVIHQCGEHLLMLINDVLDLSKIEARKMELYFSDVLFSEFLAGVVEICRIRAEQKGILFTYKPLPPLPRLVRMDEKRLRQVLINLLGNAIKFTENGGVTFKVGYVSSFSSLGNELLPPTPNTSSNTPLAAGKLESSQVPNATTLRFLIEDTGIGITPAHLQEIFLPFRQVSEHYRQTEGTGLGLSISRQLVQLMGSDIQVQSASGQGSSFWIDLDLTEASHLSDATRCDRSICGYKGDRRKIMVIDDKEENRLVLINLLRPLGFQVLEETNGREGLRKAYEFEPDVILMDLVMPGMDGFEATRQIRLSPVLQHIVVIATSASIFAMDRQQSQEVGCNDFLPKPIREAELLERLSHHLKLEWIYEEAEGESLASGLETRDILQETEQNPSTNISDIADPSRQAIAAGSLSHSSVEASDSPSASLVAPSAEEISALLHLAMMGDLKALTERAARLELLDPQFLPFATHLRQLAKGFKMRQIIEFIKQFQQPQ</sequence>
<evidence type="ECO:0000256" key="3">
    <source>
        <dbReference type="ARBA" id="ARBA00022553"/>
    </source>
</evidence>
<dbReference type="RefSeq" id="WP_190441858.1">
    <property type="nucleotide sequence ID" value="NZ_JAMPKM010000008.1"/>
</dbReference>
<comment type="catalytic activity">
    <reaction evidence="1">
        <text>ATP + protein L-histidine = ADP + protein N-phospho-L-histidine.</text>
        <dbReference type="EC" id="2.7.13.3"/>
    </reaction>
</comment>
<dbReference type="Gene3D" id="1.10.287.130">
    <property type="match status" value="1"/>
</dbReference>
<evidence type="ECO:0000259" key="9">
    <source>
        <dbReference type="PROSITE" id="PS50011"/>
    </source>
</evidence>
<dbReference type="PANTHER" id="PTHR43642">
    <property type="entry name" value="HYBRID SIGNAL TRANSDUCTION HISTIDINE KINASE G"/>
    <property type="match status" value="1"/>
</dbReference>
<evidence type="ECO:0000259" key="11">
    <source>
        <dbReference type="PROSITE" id="PS50110"/>
    </source>
</evidence>
<feature type="modified residue" description="4-aspartylphosphate" evidence="7">
    <location>
        <position position="1898"/>
    </location>
</feature>
<feature type="domain" description="Histidine kinase" evidence="10">
    <location>
        <begin position="1575"/>
        <end position="1826"/>
    </location>
</feature>
<dbReference type="Proteomes" id="UP001464891">
    <property type="component" value="Unassembled WGS sequence"/>
</dbReference>
<dbReference type="InterPro" id="IPR011006">
    <property type="entry name" value="CheY-like_superfamily"/>
</dbReference>
<dbReference type="InterPro" id="IPR003661">
    <property type="entry name" value="HisK_dim/P_dom"/>
</dbReference>
<dbReference type="InterPro" id="IPR003018">
    <property type="entry name" value="GAF"/>
</dbReference>
<dbReference type="Gene3D" id="3.40.50.2300">
    <property type="match status" value="1"/>
</dbReference>
<dbReference type="PROSITE" id="PS50011">
    <property type="entry name" value="PROTEIN_KINASE_DOM"/>
    <property type="match status" value="1"/>
</dbReference>
<dbReference type="CDD" id="cd16922">
    <property type="entry name" value="HATPase_EvgS-ArcB-TorS-like"/>
    <property type="match status" value="1"/>
</dbReference>
<dbReference type="InterPro" id="IPR003594">
    <property type="entry name" value="HATPase_dom"/>
</dbReference>